<dbReference type="PANTHER" id="PTHR38013:SF1">
    <property type="entry name" value="GLYCOPROTEIN_POLYSACCHARIDE METABOLISM"/>
    <property type="match status" value="1"/>
</dbReference>
<dbReference type="OrthoDB" id="9809132at2"/>
<dbReference type="PANTHER" id="PTHR38013">
    <property type="entry name" value="GLYCOPROTEIN/POLYSACCHARIDE METABOLISM"/>
    <property type="match status" value="1"/>
</dbReference>
<gene>
    <name evidence="2" type="ORF">CP97_07855</name>
</gene>
<dbReference type="InterPro" id="IPR039366">
    <property type="entry name" value="Pilotin"/>
</dbReference>
<dbReference type="EMBL" id="CP011310">
    <property type="protein sequence ID" value="AKQ41960.1"/>
    <property type="molecule type" value="Genomic_DNA"/>
</dbReference>
<evidence type="ECO:0000313" key="3">
    <source>
        <dbReference type="Proteomes" id="UP000059113"/>
    </source>
</evidence>
<dbReference type="PATRIC" id="fig|1648404.4.peg.1634"/>
<protein>
    <recommendedName>
        <fullName evidence="4">Lipoprotein-related protein</fullName>
    </recommendedName>
</protein>
<evidence type="ECO:0000313" key="2">
    <source>
        <dbReference type="EMBL" id="AKQ41960.1"/>
    </source>
</evidence>
<dbReference type="Pfam" id="PF09619">
    <property type="entry name" value="YscW"/>
    <property type="match status" value="1"/>
</dbReference>
<evidence type="ECO:0008006" key="4">
    <source>
        <dbReference type="Google" id="ProtNLM"/>
    </source>
</evidence>
<dbReference type="AlphaFoldDB" id="A0A0H4VC26"/>
<proteinExistence type="predicted"/>
<dbReference type="InterPro" id="IPR053196">
    <property type="entry name" value="Lipoprotein_YbaY-like"/>
</dbReference>
<feature type="signal peptide" evidence="1">
    <location>
        <begin position="1"/>
        <end position="21"/>
    </location>
</feature>
<reference evidence="3" key="2">
    <citation type="submission" date="2015-04" db="EMBL/GenBank/DDBJ databases">
        <title>The complete genome sequence of Erythrobacter sp. s21-N3.</title>
        <authorList>
            <person name="Zhuang L."/>
            <person name="Liu Y."/>
            <person name="Shao Z."/>
        </authorList>
    </citation>
    <scope>NUCLEOTIDE SEQUENCE [LARGE SCALE GENOMIC DNA]</scope>
    <source>
        <strain evidence="3">s21-N3</strain>
    </source>
</reference>
<name>A0A0H4VC26_9SPHN</name>
<evidence type="ECO:0000256" key="1">
    <source>
        <dbReference type="SAM" id="SignalP"/>
    </source>
</evidence>
<organism evidence="2 3">
    <name type="scientific">Aurantiacibacter atlanticus</name>
    <dbReference type="NCBI Taxonomy" id="1648404"/>
    <lineage>
        <taxon>Bacteria</taxon>
        <taxon>Pseudomonadati</taxon>
        <taxon>Pseudomonadota</taxon>
        <taxon>Alphaproteobacteria</taxon>
        <taxon>Sphingomonadales</taxon>
        <taxon>Erythrobacteraceae</taxon>
        <taxon>Aurantiacibacter</taxon>
    </lineage>
</organism>
<feature type="chain" id="PRO_5005210693" description="Lipoprotein-related protein" evidence="1">
    <location>
        <begin position="22"/>
        <end position="145"/>
    </location>
</feature>
<reference evidence="2 3" key="1">
    <citation type="journal article" date="2015" name="Int. J. Syst. Evol. Microbiol.">
        <title>Erythrobacter atlanticus sp. nov., a bacterium from ocean sediment able to degrade polycyclic aromatic hydrocarbons.</title>
        <authorList>
            <person name="Zhuang L."/>
            <person name="Liu Y."/>
            <person name="Wang L."/>
            <person name="Wang W."/>
            <person name="Shao Z."/>
        </authorList>
    </citation>
    <scope>NUCLEOTIDE SEQUENCE [LARGE SCALE GENOMIC DNA]</scope>
    <source>
        <strain evidence="3">s21-N3</strain>
    </source>
</reference>
<keyword evidence="3" id="KW-1185">Reference proteome</keyword>
<dbReference type="Proteomes" id="UP000059113">
    <property type="component" value="Chromosome"/>
</dbReference>
<dbReference type="STRING" id="1648404.CP97_07855"/>
<sequence length="145" mass="15797">MRLYRFLGVTSLLLASACSTAYGDERPSASAHAESAQISGGLTYRERIALPPGATAQVQLLEVSRADAPSTVIDQANYDLRGRSVSFGFELYLPAEALQHHAQFAVRGQIRRPDGNLLFTTDTVNRVEARMQDQSLGTIIMVSAR</sequence>
<dbReference type="RefSeq" id="WP_048885474.1">
    <property type="nucleotide sequence ID" value="NZ_CP011310.1"/>
</dbReference>
<keyword evidence="1" id="KW-0732">Signal</keyword>
<dbReference type="PROSITE" id="PS51257">
    <property type="entry name" value="PROKAR_LIPOPROTEIN"/>
    <property type="match status" value="1"/>
</dbReference>
<dbReference type="KEGG" id="ery:CP97_07855"/>
<accession>A0A0H4VC26</accession>